<dbReference type="InterPro" id="IPR050155">
    <property type="entry name" value="HAD-like_hydrolase_sf"/>
</dbReference>
<dbReference type="RefSeq" id="WP_326566926.1">
    <property type="nucleotide sequence ID" value="NZ_CP142149.1"/>
</dbReference>
<name>A0ABZ1I0J3_9PSEU</name>
<keyword evidence="2" id="KW-1185">Reference proteome</keyword>
<dbReference type="PANTHER" id="PTHR43434:SF1">
    <property type="entry name" value="PHOSPHOGLYCOLATE PHOSPHATASE"/>
    <property type="match status" value="1"/>
</dbReference>
<sequence length="220" mass="23338">MADVSLRELVDRARLVLFDFDGPVCDVFAGVPAPKVARWLERHLPSKVDTDDPLAILQEAAKYGSDMVEAVEDDLIMAELKAVDKAVATPGGLESITATIASGRGAGILSNNSSQAIVRYLKDTGCLIKITPVMGRKYARPDLMKPNPYPFHAALIGTEWDASETLFIGDSLSDIEVAHAVGAPVVGYANKSGKADTFASAGASFVIEDMTEVTAAIVND</sequence>
<dbReference type="InterPro" id="IPR023214">
    <property type="entry name" value="HAD_sf"/>
</dbReference>
<dbReference type="PANTHER" id="PTHR43434">
    <property type="entry name" value="PHOSPHOGLYCOLATE PHOSPHATASE"/>
    <property type="match status" value="1"/>
</dbReference>
<dbReference type="InterPro" id="IPR041492">
    <property type="entry name" value="HAD_2"/>
</dbReference>
<proteinExistence type="predicted"/>
<dbReference type="Pfam" id="PF13419">
    <property type="entry name" value="HAD_2"/>
    <property type="match status" value="1"/>
</dbReference>
<reference evidence="1 2" key="1">
    <citation type="journal article" date="2015" name="Int. J. Syst. Evol. Microbiol.">
        <title>Amycolatopsis rhabdoformis sp. nov., an actinomycete isolated from a tropical forest soil.</title>
        <authorList>
            <person name="Souza W.R."/>
            <person name="Silva R.E."/>
            <person name="Goodfellow M."/>
            <person name="Busarakam K."/>
            <person name="Figueiro F.S."/>
            <person name="Ferreira D."/>
            <person name="Rodrigues-Filho E."/>
            <person name="Moraes L.A.B."/>
            <person name="Zucchi T.D."/>
        </authorList>
    </citation>
    <scope>NUCLEOTIDE SEQUENCE [LARGE SCALE GENOMIC DNA]</scope>
    <source>
        <strain evidence="1 2">NCIMB 14900</strain>
    </source>
</reference>
<organism evidence="1 2">
    <name type="scientific">Amycolatopsis rhabdoformis</name>
    <dbReference type="NCBI Taxonomy" id="1448059"/>
    <lineage>
        <taxon>Bacteria</taxon>
        <taxon>Bacillati</taxon>
        <taxon>Actinomycetota</taxon>
        <taxon>Actinomycetes</taxon>
        <taxon>Pseudonocardiales</taxon>
        <taxon>Pseudonocardiaceae</taxon>
        <taxon>Amycolatopsis</taxon>
    </lineage>
</organism>
<dbReference type="SUPFAM" id="SSF56784">
    <property type="entry name" value="HAD-like"/>
    <property type="match status" value="1"/>
</dbReference>
<protein>
    <submittedName>
        <fullName evidence="1">HAD hydrolase-like protein</fullName>
    </submittedName>
</protein>
<dbReference type="Gene3D" id="3.40.50.1000">
    <property type="entry name" value="HAD superfamily/HAD-like"/>
    <property type="match status" value="1"/>
</dbReference>
<dbReference type="EMBL" id="CP142149">
    <property type="protein sequence ID" value="WSE27922.1"/>
    <property type="molecule type" value="Genomic_DNA"/>
</dbReference>
<dbReference type="Proteomes" id="UP001330812">
    <property type="component" value="Chromosome"/>
</dbReference>
<evidence type="ECO:0000313" key="2">
    <source>
        <dbReference type="Proteomes" id="UP001330812"/>
    </source>
</evidence>
<dbReference type="InterPro" id="IPR036412">
    <property type="entry name" value="HAD-like_sf"/>
</dbReference>
<dbReference type="CDD" id="cd01427">
    <property type="entry name" value="HAD_like"/>
    <property type="match status" value="1"/>
</dbReference>
<accession>A0ABZ1I0J3</accession>
<gene>
    <name evidence="1" type="ORF">VSH64_34460</name>
</gene>
<evidence type="ECO:0000313" key="1">
    <source>
        <dbReference type="EMBL" id="WSE27922.1"/>
    </source>
</evidence>